<dbReference type="RefSeq" id="XP_007400270.1">
    <property type="nucleotide sequence ID" value="XM_007400208.1"/>
</dbReference>
<reference evidence="4 5" key="1">
    <citation type="journal article" date="2012" name="BMC Genomics">
        <title>Comparative genomics of the white-rot fungi, Phanerochaete carnosa and P. chrysosporium, to elucidate the genetic basis of the distinct wood types they colonize.</title>
        <authorList>
            <person name="Suzuki H."/>
            <person name="MacDonald J."/>
            <person name="Syed K."/>
            <person name="Salamov A."/>
            <person name="Hori C."/>
            <person name="Aerts A."/>
            <person name="Henrissat B."/>
            <person name="Wiebenga A."/>
            <person name="vanKuyk P.A."/>
            <person name="Barry K."/>
            <person name="Lindquist E."/>
            <person name="LaButti K."/>
            <person name="Lapidus A."/>
            <person name="Lucas S."/>
            <person name="Coutinho P."/>
            <person name="Gong Y."/>
            <person name="Samejima M."/>
            <person name="Mahadevan R."/>
            <person name="Abou-Zaid M."/>
            <person name="de Vries R.P."/>
            <person name="Igarashi K."/>
            <person name="Yadav J.S."/>
            <person name="Grigoriev I.V."/>
            <person name="Master E.R."/>
        </authorList>
    </citation>
    <scope>NUCLEOTIDE SEQUENCE [LARGE SCALE GENOMIC DNA]</scope>
    <source>
        <strain evidence="4 5">HHB-10118-sp</strain>
    </source>
</reference>
<evidence type="ECO:0000259" key="3">
    <source>
        <dbReference type="SMART" id="SM00236"/>
    </source>
</evidence>
<keyword evidence="5" id="KW-1185">Reference proteome</keyword>
<evidence type="ECO:0000256" key="2">
    <source>
        <dbReference type="ARBA" id="ARBA00022801"/>
    </source>
</evidence>
<dbReference type="GO" id="GO:0030248">
    <property type="term" value="F:cellulose binding"/>
    <property type="evidence" value="ECO:0007669"/>
    <property type="project" value="InterPro"/>
</dbReference>
<dbReference type="GeneID" id="18911448"/>
<evidence type="ECO:0000313" key="5">
    <source>
        <dbReference type="Proteomes" id="UP000008370"/>
    </source>
</evidence>
<gene>
    <name evidence="4" type="ORF">PHACADRAFT_199948</name>
</gene>
<dbReference type="InParanoid" id="K5VWY2"/>
<accession>K5VWY2</accession>
<dbReference type="GO" id="GO:0016787">
    <property type="term" value="F:hydrolase activity"/>
    <property type="evidence" value="ECO:0007669"/>
    <property type="project" value="UniProtKB-KW"/>
</dbReference>
<dbReference type="EMBL" id="JH930477">
    <property type="protein sequence ID" value="EKM51114.1"/>
    <property type="molecule type" value="Genomic_DNA"/>
</dbReference>
<name>K5VWY2_PHACS</name>
<protein>
    <recommendedName>
        <fullName evidence="3">CBM1 domain-containing protein</fullName>
    </recommendedName>
</protein>
<dbReference type="HOGENOM" id="CLU_2655286_0_0_1"/>
<dbReference type="AlphaFoldDB" id="K5VWY2"/>
<keyword evidence="2" id="KW-0378">Hydrolase</keyword>
<sequence>MFVRYRRRLPYFLASSSASSADADGHWHHNGGIGYTGPTVCSVPYTCVVSNLYYNRWSVSISYCFVLFHVYTPDDP</sequence>
<evidence type="ECO:0000313" key="4">
    <source>
        <dbReference type="EMBL" id="EKM51114.1"/>
    </source>
</evidence>
<dbReference type="SUPFAM" id="SSF57180">
    <property type="entry name" value="Cellulose-binding domain"/>
    <property type="match status" value="1"/>
</dbReference>
<dbReference type="Proteomes" id="UP000008370">
    <property type="component" value="Unassembled WGS sequence"/>
</dbReference>
<dbReference type="Pfam" id="PF00734">
    <property type="entry name" value="CBM_1"/>
    <property type="match status" value="1"/>
</dbReference>
<dbReference type="KEGG" id="pco:PHACADRAFT_199948"/>
<proteinExistence type="predicted"/>
<dbReference type="GO" id="GO:0005576">
    <property type="term" value="C:extracellular region"/>
    <property type="evidence" value="ECO:0007669"/>
    <property type="project" value="InterPro"/>
</dbReference>
<evidence type="ECO:0000256" key="1">
    <source>
        <dbReference type="ARBA" id="ARBA00022729"/>
    </source>
</evidence>
<dbReference type="GO" id="GO:0005975">
    <property type="term" value="P:carbohydrate metabolic process"/>
    <property type="evidence" value="ECO:0007669"/>
    <property type="project" value="InterPro"/>
</dbReference>
<dbReference type="OrthoDB" id="2119228at2759"/>
<organism evidence="4 5">
    <name type="scientific">Phanerochaete carnosa (strain HHB-10118-sp)</name>
    <name type="common">White-rot fungus</name>
    <name type="synonym">Peniophora carnosa</name>
    <dbReference type="NCBI Taxonomy" id="650164"/>
    <lineage>
        <taxon>Eukaryota</taxon>
        <taxon>Fungi</taxon>
        <taxon>Dikarya</taxon>
        <taxon>Basidiomycota</taxon>
        <taxon>Agaricomycotina</taxon>
        <taxon>Agaricomycetes</taxon>
        <taxon>Polyporales</taxon>
        <taxon>Phanerochaetaceae</taxon>
        <taxon>Phanerochaete</taxon>
    </lineage>
</organism>
<dbReference type="InterPro" id="IPR000254">
    <property type="entry name" value="CBD"/>
</dbReference>
<dbReference type="SMART" id="SM00236">
    <property type="entry name" value="fCBD"/>
    <property type="match status" value="1"/>
</dbReference>
<dbReference type="InterPro" id="IPR035971">
    <property type="entry name" value="CBD_sf"/>
</dbReference>
<keyword evidence="1" id="KW-0732">Signal</keyword>
<feature type="domain" description="CBM1" evidence="3">
    <location>
        <begin position="25"/>
        <end position="56"/>
    </location>
</feature>